<evidence type="ECO:0000313" key="3">
    <source>
        <dbReference type="Proteomes" id="UP000030645"/>
    </source>
</evidence>
<organism evidence="2 3">
    <name type="scientific">Morus notabilis</name>
    <dbReference type="NCBI Taxonomy" id="981085"/>
    <lineage>
        <taxon>Eukaryota</taxon>
        <taxon>Viridiplantae</taxon>
        <taxon>Streptophyta</taxon>
        <taxon>Embryophyta</taxon>
        <taxon>Tracheophyta</taxon>
        <taxon>Spermatophyta</taxon>
        <taxon>Magnoliopsida</taxon>
        <taxon>eudicotyledons</taxon>
        <taxon>Gunneridae</taxon>
        <taxon>Pentapetalae</taxon>
        <taxon>rosids</taxon>
        <taxon>fabids</taxon>
        <taxon>Rosales</taxon>
        <taxon>Moraceae</taxon>
        <taxon>Moreae</taxon>
        <taxon>Morus</taxon>
    </lineage>
</organism>
<reference evidence="3" key="1">
    <citation type="submission" date="2013-01" db="EMBL/GenBank/DDBJ databases">
        <title>Draft Genome Sequence of a Mulberry Tree, Morus notabilis C.K. Schneid.</title>
        <authorList>
            <person name="He N."/>
            <person name="Zhao S."/>
        </authorList>
    </citation>
    <scope>NUCLEOTIDE SEQUENCE</scope>
</reference>
<sequence length="98" mass="10721">MKDEMGDGSGRAHAGGEEIASPLGGRFREGWVHSAVGGGLDSCRHWKKDGFARPSKRILVISAPVTRKTRTMSFSFEIEFESGFLLPTETELGKFCNC</sequence>
<dbReference type="EMBL" id="KE345667">
    <property type="protein sequence ID" value="EXC11114.1"/>
    <property type="molecule type" value="Genomic_DNA"/>
</dbReference>
<dbReference type="AlphaFoldDB" id="W9S2T0"/>
<feature type="region of interest" description="Disordered" evidence="1">
    <location>
        <begin position="1"/>
        <end position="23"/>
    </location>
</feature>
<proteinExistence type="predicted"/>
<evidence type="ECO:0000256" key="1">
    <source>
        <dbReference type="SAM" id="MobiDB-lite"/>
    </source>
</evidence>
<accession>W9S2T0</accession>
<name>W9S2T0_9ROSA</name>
<protein>
    <submittedName>
        <fullName evidence="2">Uncharacterized protein</fullName>
    </submittedName>
</protein>
<gene>
    <name evidence="2" type="ORF">L484_004536</name>
</gene>
<dbReference type="Proteomes" id="UP000030645">
    <property type="component" value="Unassembled WGS sequence"/>
</dbReference>
<evidence type="ECO:0000313" key="2">
    <source>
        <dbReference type="EMBL" id="EXC11114.1"/>
    </source>
</evidence>
<keyword evidence="3" id="KW-1185">Reference proteome</keyword>